<dbReference type="RefSeq" id="WP_138854497.1">
    <property type="nucleotide sequence ID" value="NZ_CP040710.1"/>
</dbReference>
<dbReference type="Gene3D" id="3.40.50.1820">
    <property type="entry name" value="alpha/beta hydrolase"/>
    <property type="match status" value="1"/>
</dbReference>
<sequence>MLARLFFVFTIGALSVVSAQKKPITHDDYDLWKRVADTKISDEGKLVVSTIELLTGRGDGHVQIYNTETGNTAIFDRGYETAISADENYVVFKRKPAYETIRKEKKDDVKKDKQSKDALFIYDVKNNRLHDSIPRVKAYQLPEKYEGWLVMEKHKELKEEKGKKDSTETKTDSISTQKKDTTKQKVNPAFKQDYALVYRFETKSKDTIHQIKEFTVPKNGNSFIYALKQEKEKEWDLGVYTYDVANGLRTPIDTTKYSYSNLAVDEKGNQFAYMSSADSTAVDSLKFELNYLNENKLTVLVDSAASRIQKGWVLGKDKAPFFSESGKRLYFGVKPEVSYDRDTTMLDDEIPQVDVWNWQDKLLQPEQKVREKELKEKAFLMYYDTSNESYVTIQGELLKEVAVDARKEEKFILGNTNDAYALERSWAFPWKWDIYVIDSYTGDQKLLLEGVTYNPEVLPNNAFAIYFDMDAQDWFSIDLSTTEKRNLTAGLAVAFHDEDDDHPSLPYPYGFGGFDEDGNPLVYDKFDIWKLTADNSKAPINITKNGRLENIEYRLLNLDPEEENLASYLDGRLLITSFDKTTKESGLYTLRKGKLIEKLRPSGYLISNYNKAKEADVFTFTRQNFQVFPDILVTTDGFESNKKITDLNPHEKDFKWGTVEQFQWTAYDGTPLDGLLYKPEDFDPSKKYPMITYFYEKRSDTYNRHVSPSPSRSTVNAAYLVSNDYIMFVPDIVYKDGQPGESAFNCIVSGVEAVEKLGYIDSANMAIQGQSWGGYQVAYLVTKTNKFKAAMAGAPVSNMTSAYGGIRWGSGRSRAVQYERTQTRIGKDLWEGLDLYLENSPLFGIPNIETPLLMMHNDEDGAVPYYQGIEMFMGMRRLQKPAWLLVYNKEAHNLTQIKNRQDLSIRMMQFFDHFLKGAPAPKWMNQGLPRIAKEKDLGYDLGED</sequence>
<feature type="region of interest" description="Disordered" evidence="1">
    <location>
        <begin position="159"/>
        <end position="183"/>
    </location>
</feature>
<accession>A0A5B7SYZ4</accession>
<dbReference type="InterPro" id="IPR001375">
    <property type="entry name" value="Peptidase_S9_cat"/>
</dbReference>
<proteinExistence type="predicted"/>
<dbReference type="EMBL" id="CP040710">
    <property type="protein sequence ID" value="QCX02161.1"/>
    <property type="molecule type" value="Genomic_DNA"/>
</dbReference>
<evidence type="ECO:0000256" key="1">
    <source>
        <dbReference type="SAM" id="MobiDB-lite"/>
    </source>
</evidence>
<protein>
    <submittedName>
        <fullName evidence="3">S9 family peptidase</fullName>
    </submittedName>
</protein>
<evidence type="ECO:0000313" key="4">
    <source>
        <dbReference type="Proteomes" id="UP000310017"/>
    </source>
</evidence>
<dbReference type="GO" id="GO:0008239">
    <property type="term" value="F:dipeptidyl-peptidase activity"/>
    <property type="evidence" value="ECO:0007669"/>
    <property type="project" value="TreeGrafter"/>
</dbReference>
<dbReference type="KEGG" id="asag:FGM00_19320"/>
<evidence type="ECO:0000259" key="2">
    <source>
        <dbReference type="Pfam" id="PF00326"/>
    </source>
</evidence>
<dbReference type="GO" id="GO:0008236">
    <property type="term" value="F:serine-type peptidase activity"/>
    <property type="evidence" value="ECO:0007669"/>
    <property type="project" value="InterPro"/>
</dbReference>
<dbReference type="GO" id="GO:0006508">
    <property type="term" value="P:proteolysis"/>
    <property type="evidence" value="ECO:0007669"/>
    <property type="project" value="InterPro"/>
</dbReference>
<dbReference type="SUPFAM" id="SSF82171">
    <property type="entry name" value="DPP6 N-terminal domain-like"/>
    <property type="match status" value="1"/>
</dbReference>
<dbReference type="OrthoDB" id="9812921at2"/>
<dbReference type="Proteomes" id="UP000310017">
    <property type="component" value="Chromosome"/>
</dbReference>
<evidence type="ECO:0000313" key="3">
    <source>
        <dbReference type="EMBL" id="QCX02161.1"/>
    </source>
</evidence>
<dbReference type="PANTHER" id="PTHR11731">
    <property type="entry name" value="PROTEASE FAMILY S9B,C DIPEPTIDYL-PEPTIDASE IV-RELATED"/>
    <property type="match status" value="1"/>
</dbReference>
<feature type="domain" description="Peptidase S9 prolyl oligopeptidase catalytic" evidence="2">
    <location>
        <begin position="737"/>
        <end position="916"/>
    </location>
</feature>
<dbReference type="Pfam" id="PF00326">
    <property type="entry name" value="Peptidase_S9"/>
    <property type="match status" value="1"/>
</dbReference>
<dbReference type="InterPro" id="IPR029058">
    <property type="entry name" value="AB_hydrolase_fold"/>
</dbReference>
<organism evidence="3 4">
    <name type="scientific">Aggregatimonas sangjinii</name>
    <dbReference type="NCBI Taxonomy" id="2583587"/>
    <lineage>
        <taxon>Bacteria</taxon>
        <taxon>Pseudomonadati</taxon>
        <taxon>Bacteroidota</taxon>
        <taxon>Flavobacteriia</taxon>
        <taxon>Flavobacteriales</taxon>
        <taxon>Flavobacteriaceae</taxon>
        <taxon>Aggregatimonas</taxon>
    </lineage>
</organism>
<dbReference type="PANTHER" id="PTHR11731:SF193">
    <property type="entry name" value="DIPEPTIDYL PEPTIDASE 9"/>
    <property type="match status" value="1"/>
</dbReference>
<reference evidence="3 4" key="1">
    <citation type="submission" date="2019-05" db="EMBL/GenBank/DDBJ databases">
        <title>Genome sequencing of F202Z8.</title>
        <authorList>
            <person name="Kwon Y.M."/>
        </authorList>
    </citation>
    <scope>NUCLEOTIDE SEQUENCE [LARGE SCALE GENOMIC DNA]</scope>
    <source>
        <strain evidence="3 4">F202Z8</strain>
    </source>
</reference>
<dbReference type="AlphaFoldDB" id="A0A5B7SYZ4"/>
<dbReference type="InterPro" id="IPR050278">
    <property type="entry name" value="Serine_Prot_S9B/DPPIV"/>
</dbReference>
<dbReference type="SUPFAM" id="SSF53474">
    <property type="entry name" value="alpha/beta-Hydrolases"/>
    <property type="match status" value="1"/>
</dbReference>
<gene>
    <name evidence="3" type="ORF">FGM00_19320</name>
</gene>
<keyword evidence="4" id="KW-1185">Reference proteome</keyword>
<name>A0A5B7SYZ4_9FLAO</name>